<keyword evidence="6" id="KW-0479">Metal-binding</keyword>
<organism evidence="11 12">
    <name type="scientific">Acanthopleuribacter pedis</name>
    <dbReference type="NCBI Taxonomy" id="442870"/>
    <lineage>
        <taxon>Bacteria</taxon>
        <taxon>Pseudomonadati</taxon>
        <taxon>Acidobacteriota</taxon>
        <taxon>Holophagae</taxon>
        <taxon>Acanthopleuribacterales</taxon>
        <taxon>Acanthopleuribacteraceae</taxon>
        <taxon>Acanthopleuribacter</taxon>
    </lineage>
</organism>
<gene>
    <name evidence="11" type="primary">mtaB</name>
    <name evidence="11" type="ORF">J3U88_14315</name>
</gene>
<dbReference type="NCBIfam" id="TIGR01579">
    <property type="entry name" value="MiaB-like-C"/>
    <property type="match status" value="1"/>
</dbReference>
<dbReference type="SFLD" id="SFLDS00029">
    <property type="entry name" value="Radical_SAM"/>
    <property type="match status" value="1"/>
</dbReference>
<evidence type="ECO:0000256" key="1">
    <source>
        <dbReference type="ARBA" id="ARBA00001966"/>
    </source>
</evidence>
<reference evidence="11" key="1">
    <citation type="submission" date="2021-03" db="EMBL/GenBank/DDBJ databases">
        <authorList>
            <person name="Wang G."/>
        </authorList>
    </citation>
    <scope>NUCLEOTIDE SEQUENCE</scope>
    <source>
        <strain evidence="11">KCTC 12899</strain>
    </source>
</reference>
<keyword evidence="2" id="KW-0004">4Fe-4S</keyword>
<evidence type="ECO:0000256" key="8">
    <source>
        <dbReference type="ARBA" id="ARBA00023014"/>
    </source>
</evidence>
<comment type="caution">
    <text evidence="11">The sequence shown here is derived from an EMBL/GenBank/DDBJ whole genome shotgun (WGS) entry which is preliminary data.</text>
</comment>
<sequence length="441" mass="50715">MQQTARPSFAFHTMGCKLNFYDSEVMAGGFEAAGFRRERDMLAADLVIINTCTVTNKSDVESRNLIRKFRRRNPNGFLVVTGCYAQAKTEDIRAMEEVDMVTTNVDKYNVAPIVEAYRGAGRFVEEPHDIMEKRPAEFRILERFEAKTRAFIKIQDGCNLRCAYCIIPYVRGNNRSIPIDDILEQFRVLQRNGIREVVLTGIHIGTWGRDFRPRLHLTDLLRAFEETDIDLWVRISSLDSPEIPDAMIELMANSRRIVPHLHIPLQAGDDRTLRRMRRIYKTDQYRDRVLRLREAMPDICIGADVIVGFPGETDEEFESTLAFLNEIPMDYLHVFPYSNRTGTAASKFTEQVNGRVSKNRGRILREFSARRKQEHYRRFVGQTRPAIVVPKAIGGRSHTALTDNYIEVPYDARPDEVGQRIEVVVSEEVSRPEEQPASLVV</sequence>
<evidence type="ECO:0000256" key="3">
    <source>
        <dbReference type="ARBA" id="ARBA00022490"/>
    </source>
</evidence>
<dbReference type="GO" id="GO:0035598">
    <property type="term" value="F:tRNA (N(6)-L-threonylcarbamoyladenosine(37)-C(2))-methylthiotransferase activity"/>
    <property type="evidence" value="ECO:0007669"/>
    <property type="project" value="TreeGrafter"/>
</dbReference>
<keyword evidence="4" id="KW-0808">Transferase</keyword>
<dbReference type="PROSITE" id="PS01278">
    <property type="entry name" value="MTTASE_RADICAL"/>
    <property type="match status" value="1"/>
</dbReference>
<dbReference type="AlphaFoldDB" id="A0A8J7QK21"/>
<proteinExistence type="predicted"/>
<dbReference type="GO" id="GO:0051539">
    <property type="term" value="F:4 iron, 4 sulfur cluster binding"/>
    <property type="evidence" value="ECO:0007669"/>
    <property type="project" value="UniProtKB-KW"/>
</dbReference>
<dbReference type="Pfam" id="PF04055">
    <property type="entry name" value="Radical_SAM"/>
    <property type="match status" value="1"/>
</dbReference>
<comment type="cofactor">
    <cofactor evidence="1">
        <name>[4Fe-4S] cluster</name>
        <dbReference type="ChEBI" id="CHEBI:49883"/>
    </cofactor>
</comment>
<dbReference type="CDD" id="cd01335">
    <property type="entry name" value="Radical_SAM"/>
    <property type="match status" value="1"/>
</dbReference>
<evidence type="ECO:0000256" key="2">
    <source>
        <dbReference type="ARBA" id="ARBA00022485"/>
    </source>
</evidence>
<keyword evidence="7" id="KW-0408">Iron</keyword>
<evidence type="ECO:0000256" key="5">
    <source>
        <dbReference type="ARBA" id="ARBA00022691"/>
    </source>
</evidence>
<dbReference type="FunFam" id="3.80.30.20:FF:000001">
    <property type="entry name" value="tRNA-2-methylthio-N(6)-dimethylallyladenosine synthase 2"/>
    <property type="match status" value="1"/>
</dbReference>
<evidence type="ECO:0000256" key="4">
    <source>
        <dbReference type="ARBA" id="ARBA00022679"/>
    </source>
</evidence>
<dbReference type="GO" id="GO:0046872">
    <property type="term" value="F:metal ion binding"/>
    <property type="evidence" value="ECO:0007669"/>
    <property type="project" value="UniProtKB-KW"/>
</dbReference>
<dbReference type="InterPro" id="IPR013848">
    <property type="entry name" value="Methylthiotransferase_N"/>
</dbReference>
<dbReference type="Gene3D" id="3.80.30.20">
    <property type="entry name" value="tm_1862 like domain"/>
    <property type="match status" value="1"/>
</dbReference>
<dbReference type="PROSITE" id="PS51449">
    <property type="entry name" value="MTTASE_N"/>
    <property type="match status" value="1"/>
</dbReference>
<dbReference type="Gene3D" id="3.40.50.12160">
    <property type="entry name" value="Methylthiotransferase, N-terminal domain"/>
    <property type="match status" value="1"/>
</dbReference>
<dbReference type="NCBIfam" id="TIGR00089">
    <property type="entry name" value="MiaB/RimO family radical SAM methylthiotransferase"/>
    <property type="match status" value="1"/>
</dbReference>
<keyword evidence="5" id="KW-0949">S-adenosyl-L-methionine</keyword>
<evidence type="ECO:0000259" key="10">
    <source>
        <dbReference type="PROSITE" id="PS51918"/>
    </source>
</evidence>
<dbReference type="InterPro" id="IPR038135">
    <property type="entry name" value="Methylthiotransferase_N_sf"/>
</dbReference>
<dbReference type="RefSeq" id="WP_207859551.1">
    <property type="nucleotide sequence ID" value="NZ_JAFREP010000013.1"/>
</dbReference>
<name>A0A8J7QK21_9BACT</name>
<dbReference type="InterPro" id="IPR020612">
    <property type="entry name" value="Methylthiotransferase_CS"/>
</dbReference>
<feature type="domain" description="MTTase N-terminal" evidence="9">
    <location>
        <begin position="7"/>
        <end position="119"/>
    </location>
</feature>
<keyword evidence="3" id="KW-0963">Cytoplasm</keyword>
<evidence type="ECO:0000313" key="12">
    <source>
        <dbReference type="Proteomes" id="UP000664417"/>
    </source>
</evidence>
<dbReference type="SMART" id="SM00729">
    <property type="entry name" value="Elp3"/>
    <property type="match status" value="1"/>
</dbReference>
<keyword evidence="12" id="KW-1185">Reference proteome</keyword>
<protein>
    <submittedName>
        <fullName evidence="11">tRNA (N(6)-L-threonylcarbamoyladenosine(37)-C(2))-methylthiotransferase MtaB</fullName>
    </submittedName>
</protein>
<dbReference type="EMBL" id="JAFREP010000013">
    <property type="protein sequence ID" value="MBO1319645.1"/>
    <property type="molecule type" value="Genomic_DNA"/>
</dbReference>
<feature type="domain" description="Radical SAM core" evidence="10">
    <location>
        <begin position="144"/>
        <end position="374"/>
    </location>
</feature>
<dbReference type="SUPFAM" id="SSF102114">
    <property type="entry name" value="Radical SAM enzymes"/>
    <property type="match status" value="1"/>
</dbReference>
<dbReference type="SFLD" id="SFLDG01061">
    <property type="entry name" value="methylthiotransferase"/>
    <property type="match status" value="1"/>
</dbReference>
<dbReference type="PROSITE" id="PS51918">
    <property type="entry name" value="RADICAL_SAM"/>
    <property type="match status" value="1"/>
</dbReference>
<dbReference type="Pfam" id="PF00919">
    <property type="entry name" value="UPF0004"/>
    <property type="match status" value="1"/>
</dbReference>
<evidence type="ECO:0000313" key="11">
    <source>
        <dbReference type="EMBL" id="MBO1319645.1"/>
    </source>
</evidence>
<dbReference type="InterPro" id="IPR058240">
    <property type="entry name" value="rSAM_sf"/>
</dbReference>
<dbReference type="SFLD" id="SFLDG01082">
    <property type="entry name" value="B12-binding_domain_containing"/>
    <property type="match status" value="1"/>
</dbReference>
<dbReference type="InterPro" id="IPR006467">
    <property type="entry name" value="MiaB-like_bact"/>
</dbReference>
<evidence type="ECO:0000256" key="7">
    <source>
        <dbReference type="ARBA" id="ARBA00023004"/>
    </source>
</evidence>
<evidence type="ECO:0000256" key="6">
    <source>
        <dbReference type="ARBA" id="ARBA00022723"/>
    </source>
</evidence>
<dbReference type="InterPro" id="IPR005839">
    <property type="entry name" value="Methylthiotransferase"/>
</dbReference>
<dbReference type="Proteomes" id="UP000664417">
    <property type="component" value="Unassembled WGS sequence"/>
</dbReference>
<dbReference type="InterPro" id="IPR007197">
    <property type="entry name" value="rSAM"/>
</dbReference>
<dbReference type="InterPro" id="IPR006638">
    <property type="entry name" value="Elp3/MiaA/NifB-like_rSAM"/>
</dbReference>
<keyword evidence="8" id="KW-0411">Iron-sulfur</keyword>
<dbReference type="InterPro" id="IPR023404">
    <property type="entry name" value="rSAM_horseshoe"/>
</dbReference>
<dbReference type="PANTHER" id="PTHR11918">
    <property type="entry name" value="RADICAL SAM PROTEINS"/>
    <property type="match status" value="1"/>
</dbReference>
<dbReference type="PANTHER" id="PTHR11918:SF45">
    <property type="entry name" value="THREONYLCARBAMOYLADENOSINE TRNA METHYLTHIOTRANSFERASE"/>
    <property type="match status" value="1"/>
</dbReference>
<accession>A0A8J7QK21</accession>
<evidence type="ECO:0000259" key="9">
    <source>
        <dbReference type="PROSITE" id="PS51449"/>
    </source>
</evidence>